<reference evidence="1 2" key="1">
    <citation type="submission" date="2018-12" db="EMBL/GenBank/DDBJ databases">
        <authorList>
            <person name="Sun L."/>
            <person name="Chen Z."/>
        </authorList>
    </citation>
    <scope>NUCLEOTIDE SEQUENCE [LARGE SCALE GENOMIC DNA]</scope>
    <source>
        <strain evidence="1 2">DSM 15890</strain>
    </source>
</reference>
<evidence type="ECO:0000313" key="1">
    <source>
        <dbReference type="EMBL" id="RUT48314.1"/>
    </source>
</evidence>
<name>A0A3S1BSA7_9BACL</name>
<dbReference type="InterPro" id="IPR012341">
    <property type="entry name" value="6hp_glycosidase-like_sf"/>
</dbReference>
<dbReference type="GO" id="GO:0005975">
    <property type="term" value="P:carbohydrate metabolic process"/>
    <property type="evidence" value="ECO:0007669"/>
    <property type="project" value="InterPro"/>
</dbReference>
<dbReference type="Gene3D" id="1.50.10.10">
    <property type="match status" value="1"/>
</dbReference>
<dbReference type="EMBL" id="RZNY01000002">
    <property type="protein sequence ID" value="RUT48314.1"/>
    <property type="molecule type" value="Genomic_DNA"/>
</dbReference>
<evidence type="ECO:0008006" key="3">
    <source>
        <dbReference type="Google" id="ProtNLM"/>
    </source>
</evidence>
<sequence>MKRVILCICIILSLCLFVYYREHKLPAQQNIATNSSFDHNTGDFEPQKELSYLYQFIINKLSGSHGVFTNYQDTDQSAEVATGHEVLSESAGLLLRYYVLTNQQDAFEKEWIRTKQTYDRTNGFSYRYSPKLDKNYSVNAAVDDLRIIRALYEAGSVFKNKHYVADADTYAKRFYKHNVKDNHVYDFYDNQYKITNSFITLCYIDLKTLQLISDSTQVGEKTYINMLDIIHNGYISDRFPFYETRYQYDSGSYNSDHINTVESLLTILALSEVKQQNPSSISYLKEQVKQGKLFGQYTVEGVPTNDIQSTAIYAIAAMIGSELDDRELYEDSIQRMIQYQVQDLSSPLYGGFGDVDTLTAYSFDNLMALLAFVY</sequence>
<evidence type="ECO:0000313" key="2">
    <source>
        <dbReference type="Proteomes" id="UP000279446"/>
    </source>
</evidence>
<gene>
    <name evidence="1" type="ORF">EJP82_04105</name>
</gene>
<dbReference type="OrthoDB" id="1779554at2"/>
<dbReference type="SUPFAM" id="SSF48208">
    <property type="entry name" value="Six-hairpin glycosidases"/>
    <property type="match status" value="1"/>
</dbReference>
<accession>A0A3S1BSA7</accession>
<comment type="caution">
    <text evidence="1">The sequence shown here is derived from an EMBL/GenBank/DDBJ whole genome shotgun (WGS) entry which is preliminary data.</text>
</comment>
<protein>
    <recommendedName>
        <fullName evidence="3">Glycosyl hydrolase</fullName>
    </recommendedName>
</protein>
<dbReference type="AlphaFoldDB" id="A0A3S1BSA7"/>
<dbReference type="Proteomes" id="UP000279446">
    <property type="component" value="Unassembled WGS sequence"/>
</dbReference>
<organism evidence="1 2">
    <name type="scientific">Paenibacillus anaericanus</name>
    <dbReference type="NCBI Taxonomy" id="170367"/>
    <lineage>
        <taxon>Bacteria</taxon>
        <taxon>Bacillati</taxon>
        <taxon>Bacillota</taxon>
        <taxon>Bacilli</taxon>
        <taxon>Bacillales</taxon>
        <taxon>Paenibacillaceae</taxon>
        <taxon>Paenibacillus</taxon>
    </lineage>
</organism>
<dbReference type="InterPro" id="IPR008928">
    <property type="entry name" value="6-hairpin_glycosidase_sf"/>
</dbReference>
<dbReference type="RefSeq" id="WP_127190736.1">
    <property type="nucleotide sequence ID" value="NZ_RZNY01000002.1"/>
</dbReference>
<proteinExistence type="predicted"/>
<keyword evidence="2" id="KW-1185">Reference proteome</keyword>